<proteinExistence type="predicted"/>
<organism evidence="1 2">
    <name type="scientific">Clathrospora elynae</name>
    <dbReference type="NCBI Taxonomy" id="706981"/>
    <lineage>
        <taxon>Eukaryota</taxon>
        <taxon>Fungi</taxon>
        <taxon>Dikarya</taxon>
        <taxon>Ascomycota</taxon>
        <taxon>Pezizomycotina</taxon>
        <taxon>Dothideomycetes</taxon>
        <taxon>Pleosporomycetidae</taxon>
        <taxon>Pleosporales</taxon>
        <taxon>Diademaceae</taxon>
        <taxon>Clathrospora</taxon>
    </lineage>
</organism>
<evidence type="ECO:0000313" key="2">
    <source>
        <dbReference type="Proteomes" id="UP000800038"/>
    </source>
</evidence>
<dbReference type="EMBL" id="ML976028">
    <property type="protein sequence ID" value="KAF1943105.1"/>
    <property type="molecule type" value="Genomic_DNA"/>
</dbReference>
<sequence>MKYFCFPKYQGSGAPRPPGCSGIGANRTWESLMVHGRGLAPKAPWQKQSQSTSKTPFPPSFKLAVNRGQSALPAALVNGVLQPTRSALKVGHERFVAILITLHCREPQRQPWSR</sequence>
<evidence type="ECO:0000313" key="1">
    <source>
        <dbReference type="EMBL" id="KAF1943105.1"/>
    </source>
</evidence>
<name>A0A6A5SR27_9PLEO</name>
<dbReference type="AlphaFoldDB" id="A0A6A5SR27"/>
<keyword evidence="2" id="KW-1185">Reference proteome</keyword>
<dbReference type="Proteomes" id="UP000800038">
    <property type="component" value="Unassembled WGS sequence"/>
</dbReference>
<reference evidence="1" key="1">
    <citation type="journal article" date="2020" name="Stud. Mycol.">
        <title>101 Dothideomycetes genomes: a test case for predicting lifestyles and emergence of pathogens.</title>
        <authorList>
            <person name="Haridas S."/>
            <person name="Albert R."/>
            <person name="Binder M."/>
            <person name="Bloem J."/>
            <person name="Labutti K."/>
            <person name="Salamov A."/>
            <person name="Andreopoulos B."/>
            <person name="Baker S."/>
            <person name="Barry K."/>
            <person name="Bills G."/>
            <person name="Bluhm B."/>
            <person name="Cannon C."/>
            <person name="Castanera R."/>
            <person name="Culley D."/>
            <person name="Daum C."/>
            <person name="Ezra D."/>
            <person name="Gonzalez J."/>
            <person name="Henrissat B."/>
            <person name="Kuo A."/>
            <person name="Liang C."/>
            <person name="Lipzen A."/>
            <person name="Lutzoni F."/>
            <person name="Magnuson J."/>
            <person name="Mondo S."/>
            <person name="Nolan M."/>
            <person name="Ohm R."/>
            <person name="Pangilinan J."/>
            <person name="Park H.-J."/>
            <person name="Ramirez L."/>
            <person name="Alfaro M."/>
            <person name="Sun H."/>
            <person name="Tritt A."/>
            <person name="Yoshinaga Y."/>
            <person name="Zwiers L.-H."/>
            <person name="Turgeon B."/>
            <person name="Goodwin S."/>
            <person name="Spatafora J."/>
            <person name="Crous P."/>
            <person name="Grigoriev I."/>
        </authorList>
    </citation>
    <scope>NUCLEOTIDE SEQUENCE</scope>
    <source>
        <strain evidence="1">CBS 161.51</strain>
    </source>
</reference>
<dbReference type="OrthoDB" id="10585795at2759"/>
<accession>A0A6A5SR27</accession>
<protein>
    <submittedName>
        <fullName evidence="1">Uncharacterized protein</fullName>
    </submittedName>
</protein>
<gene>
    <name evidence="1" type="ORF">EJ02DRAFT_343978</name>
</gene>